<dbReference type="AlphaFoldDB" id="A0A7D5R6E3"/>
<dbReference type="Proteomes" id="UP000509478">
    <property type="component" value="Chromosome"/>
</dbReference>
<name>A0A7D5R6E3_9ARCH</name>
<organism evidence="1 2">
    <name type="scientific">Nitrosopumilus ureiphilus</name>
    <dbReference type="NCBI Taxonomy" id="1470067"/>
    <lineage>
        <taxon>Archaea</taxon>
        <taxon>Nitrososphaerota</taxon>
        <taxon>Nitrososphaeria</taxon>
        <taxon>Nitrosopumilales</taxon>
        <taxon>Nitrosopumilaceae</taxon>
        <taxon>Nitrosopumilus</taxon>
    </lineage>
</organism>
<evidence type="ECO:0000313" key="1">
    <source>
        <dbReference type="EMBL" id="QLH06019.1"/>
    </source>
</evidence>
<proteinExistence type="predicted"/>
<evidence type="ECO:0000313" key="2">
    <source>
        <dbReference type="Proteomes" id="UP000509478"/>
    </source>
</evidence>
<accession>A0A7D5R6E3</accession>
<reference evidence="1 2" key="1">
    <citation type="submission" date="2018-02" db="EMBL/GenBank/DDBJ databases">
        <title>Complete genome of Nitrosopumilus ureaphilus PS0.</title>
        <authorList>
            <person name="Qin W."/>
            <person name="Zheng Y."/>
            <person name="Stahl D.A."/>
        </authorList>
    </citation>
    <scope>NUCLEOTIDE SEQUENCE [LARGE SCALE GENOMIC DNA]</scope>
    <source>
        <strain evidence="1 2">PS0</strain>
    </source>
</reference>
<dbReference type="KEGG" id="nue:C5F50_02195"/>
<sequence>MIQLTRLVFPELFQLLHSSLQIPPHQQKRILADIYSFYKTLKQKSKIMPLTDINTNPVVLRWLSEPILGFPVMPFKVYRRQKNYEKMWKRLPYRLSNNVIQFDADMYAVELKMFSSAPIQVEFLDENDVVLKQETLNRENIYRFVKSGIKALRMSGTPANLSIQGITSHDYANLSDWEMIESVGFPVDSQFRSNTYFGGKQSFPSAPLNGYDAALLRLAIAKSSLPTMPSSPIASMPISWNYPIPERYLQFLGNEHQNEYAKNSILYMIFKCMDAADNATTMQRDYLHHLNMDGIYQQGTTFDSSSDTSSVDIPVVQLTLAMIGLDPFASTALGYGTIDVFPSTKKTNLEHDYMVVGTFSVFGNKFEIAALGNTENLSQRISNLTVTKKFQTPPLHRDGMLSETLDLRWNTPANPYSYLAVQSNRNEYFINPRVVGSPSLWVPSDIGDNSQISYVVSDFNLPLNNQADVDFMVIGVDVFGKWTNWIAKRYAPVLPPVLKPGLFSVVVEPKPNEPSKFLMEIDFSWDWSTRSPESIEFFGKFFPSDMAPPSVTSGFQTSNTDLSSTIDLKITFSEDMPYVHSSVGIVEILNPEDIEESMPERNIRYKLSLEIDCTFDNQSEISYVVYACGEEKIRPGQKSDFTNPLRAQILNPNPPSPPELNTSLLWTTPPDATKKARALLKWQPIAGAVGYAIWTSNESALKNVEGVSLNGDSIIERANSLISEVNSTKCISEFSRINSTLIPENRYEIEISGNSDIIYAYKVSAINNNNLESSKSNALLYAVPKVSKPAPPKLVLKNIDANSESSTNIRLTAIPGDETTLEGYRLFRVRNPDLMRVPGLTGPPICDVDDPNWTTISDVEDPWWVAKFGDSEDAEISETLRKYSEVEDVVETSWYPYYYQLTALGKTNSVAGYFGTESKPSAVVEGFNLPKHGPSISNVRINYDDSNNSMPIISFESNIPVKNTTVGIAKITLFKKSNSKFEHILTKDTDTIPYYPNNSSPITKKLVSHTRSEFVIQLNEQIDKLHIQVTDSLRRTCNELIDVVVE</sequence>
<gene>
    <name evidence="1" type="ORF">C5F50_02195</name>
</gene>
<dbReference type="EMBL" id="CP026995">
    <property type="protein sequence ID" value="QLH06019.1"/>
    <property type="molecule type" value="Genomic_DNA"/>
</dbReference>
<protein>
    <submittedName>
        <fullName evidence="1">Uncharacterized protein</fullName>
    </submittedName>
</protein>
<keyword evidence="2" id="KW-1185">Reference proteome</keyword>